<evidence type="ECO:0000313" key="4">
    <source>
        <dbReference type="Proteomes" id="UP001225598"/>
    </source>
</evidence>
<keyword evidence="3" id="KW-0540">Nuclease</keyword>
<protein>
    <submittedName>
        <fullName evidence="3">HNH endonuclease signature motif containing protein</fullName>
    </submittedName>
</protein>
<dbReference type="InterPro" id="IPR003615">
    <property type="entry name" value="HNH_nuc"/>
</dbReference>
<keyword evidence="4" id="KW-1185">Reference proteome</keyword>
<dbReference type="Pfam" id="PF01844">
    <property type="entry name" value="HNH"/>
    <property type="match status" value="1"/>
</dbReference>
<name>A0ABY8VFS6_9CORY</name>
<keyword evidence="3" id="KW-0255">Endonuclease</keyword>
<feature type="domain" description="HNH nuclease" evidence="2">
    <location>
        <begin position="278"/>
        <end position="330"/>
    </location>
</feature>
<accession>A0ABY8VFS6</accession>
<dbReference type="RefSeq" id="WP_284825572.1">
    <property type="nucleotide sequence ID" value="NZ_CP126969.1"/>
</dbReference>
<organism evidence="3 4">
    <name type="scientific">Corynebacterium breve</name>
    <dbReference type="NCBI Taxonomy" id="3049799"/>
    <lineage>
        <taxon>Bacteria</taxon>
        <taxon>Bacillati</taxon>
        <taxon>Actinomycetota</taxon>
        <taxon>Actinomycetes</taxon>
        <taxon>Mycobacteriales</taxon>
        <taxon>Corynebacteriaceae</taxon>
        <taxon>Corynebacterium</taxon>
    </lineage>
</organism>
<dbReference type="InterPro" id="IPR002711">
    <property type="entry name" value="HNH"/>
</dbReference>
<reference evidence="3 4" key="1">
    <citation type="submission" date="2023-05" db="EMBL/GenBank/DDBJ databases">
        <title>Corynebacterium suedekumii sp. nov. and Corynebacterium breve sp. nov. isolated from raw cow's milk.</title>
        <authorList>
            <person name="Baer M.K."/>
            <person name="Mehl L."/>
            <person name="Hellmuth R."/>
            <person name="Marke G."/>
            <person name="Lipski A."/>
        </authorList>
    </citation>
    <scope>NUCLEOTIDE SEQUENCE [LARGE SCALE GENOMIC DNA]</scope>
    <source>
        <strain evidence="3 4">R4</strain>
    </source>
</reference>
<evidence type="ECO:0000256" key="1">
    <source>
        <dbReference type="SAM" id="MobiDB-lite"/>
    </source>
</evidence>
<dbReference type="CDD" id="cd00085">
    <property type="entry name" value="HNHc"/>
    <property type="match status" value="1"/>
</dbReference>
<evidence type="ECO:0000313" key="3">
    <source>
        <dbReference type="EMBL" id="WIM68187.1"/>
    </source>
</evidence>
<evidence type="ECO:0000259" key="2">
    <source>
        <dbReference type="SMART" id="SM00507"/>
    </source>
</evidence>
<keyword evidence="3" id="KW-0378">Hydrolase</keyword>
<dbReference type="GO" id="GO:0004519">
    <property type="term" value="F:endonuclease activity"/>
    <property type="evidence" value="ECO:0007669"/>
    <property type="project" value="UniProtKB-KW"/>
</dbReference>
<proteinExistence type="predicted"/>
<feature type="compositionally biased region" description="Basic residues" evidence="1">
    <location>
        <begin position="378"/>
        <end position="390"/>
    </location>
</feature>
<dbReference type="Proteomes" id="UP001225598">
    <property type="component" value="Chromosome"/>
</dbReference>
<dbReference type="SMART" id="SM00507">
    <property type="entry name" value="HNHc"/>
    <property type="match status" value="1"/>
</dbReference>
<feature type="region of interest" description="Disordered" evidence="1">
    <location>
        <begin position="376"/>
        <end position="411"/>
    </location>
</feature>
<sequence>MSSNFYSICSTQHPLAIHQTEIRRAEYNMWQSIYASVQTQADVRDWTEHAASLRAHIGGSDHANANNLLALETLEYLPNFSALVESMMHVSIHVLRRIGLTLCCDTFWGDTDNQASIDQFLVEFLTPTRPNQAMPGTTKICNKLTEFLRLLAVEEGTEPEDPYARYSNVENSDGTFTVSSTWDPVTAGRVDALIRKHAANNDLTLAEAHAELLLGKADIKIVMNLYRASDIVDSPVWMPGVGFLGQSGSALADELTTYSRDILAAATEQTTAYRVTSRIRAYLEGRDGTCRWPGCSRPAHRTEKDHRVNWDEGGPTTPWNMVCLCAHHHNRKTDGVINYILDPITGDVYWLFSDGTWSVDEASGPLAPKNARWISTLNHRKQRRRMRKGPLRPPKDPRRYASIGDPNAPPF</sequence>
<gene>
    <name evidence="3" type="ORF">QP027_01955</name>
</gene>
<dbReference type="EMBL" id="CP126969">
    <property type="protein sequence ID" value="WIM68187.1"/>
    <property type="molecule type" value="Genomic_DNA"/>
</dbReference>
<dbReference type="Gene3D" id="1.10.30.50">
    <property type="match status" value="1"/>
</dbReference>